<feature type="transmembrane region" description="Helical" evidence="10">
    <location>
        <begin position="687"/>
        <end position="713"/>
    </location>
</feature>
<feature type="region of interest" description="Disordered" evidence="9">
    <location>
        <begin position="287"/>
        <end position="315"/>
    </location>
</feature>
<dbReference type="Pfam" id="PF01825">
    <property type="entry name" value="GPS"/>
    <property type="match status" value="1"/>
</dbReference>
<keyword evidence="3 10" id="KW-0812">Transmembrane</keyword>
<feature type="domain" description="G-protein coupled receptors family 2 profile 2" evidence="13">
    <location>
        <begin position="541"/>
        <end position="780"/>
    </location>
</feature>
<feature type="signal peptide" evidence="11">
    <location>
        <begin position="1"/>
        <end position="25"/>
    </location>
</feature>
<dbReference type="PANTHER" id="PTHR12011">
    <property type="entry name" value="ADHESION G-PROTEIN COUPLED RECEPTOR"/>
    <property type="match status" value="1"/>
</dbReference>
<feature type="transmembrane region" description="Helical" evidence="10">
    <location>
        <begin position="574"/>
        <end position="593"/>
    </location>
</feature>
<feature type="compositionally biased region" description="Acidic residues" evidence="9">
    <location>
        <begin position="872"/>
        <end position="887"/>
    </location>
</feature>
<evidence type="ECO:0000256" key="8">
    <source>
        <dbReference type="ARBA" id="ARBA00023180"/>
    </source>
</evidence>
<feature type="compositionally biased region" description="Polar residues" evidence="9">
    <location>
        <begin position="287"/>
        <end position="307"/>
    </location>
</feature>
<feature type="region of interest" description="Disordered" evidence="9">
    <location>
        <begin position="353"/>
        <end position="372"/>
    </location>
</feature>
<keyword evidence="15" id="KW-1185">Reference proteome</keyword>
<evidence type="ECO:0000256" key="5">
    <source>
        <dbReference type="ARBA" id="ARBA00022989"/>
    </source>
</evidence>
<evidence type="ECO:0000256" key="3">
    <source>
        <dbReference type="ARBA" id="ARBA00022692"/>
    </source>
</evidence>
<dbReference type="AlphaFoldDB" id="A0ABD3UGN0"/>
<comment type="subcellular location">
    <subcellularLocation>
        <location evidence="1">Membrane</location>
        <topology evidence="1">Multi-pass membrane protein</topology>
    </subcellularLocation>
</comment>
<evidence type="ECO:0000256" key="4">
    <source>
        <dbReference type="ARBA" id="ARBA00022729"/>
    </source>
</evidence>
<dbReference type="InterPro" id="IPR017983">
    <property type="entry name" value="GPCR_2_secretin-like_CS"/>
</dbReference>
<reference evidence="14 15" key="1">
    <citation type="submission" date="2024-11" db="EMBL/GenBank/DDBJ databases">
        <title>Chromosome-level genome assembly of the freshwater bivalve Anodonta woodiana.</title>
        <authorList>
            <person name="Chen X."/>
        </authorList>
    </citation>
    <scope>NUCLEOTIDE SEQUENCE [LARGE SCALE GENOMIC DNA]</scope>
    <source>
        <strain evidence="14">MN2024</strain>
        <tissue evidence="14">Gills</tissue>
    </source>
</reference>
<keyword evidence="7" id="KW-1015">Disulfide bond</keyword>
<dbReference type="InterPro" id="IPR000203">
    <property type="entry name" value="GPS"/>
</dbReference>
<keyword evidence="4 11" id="KW-0732">Signal</keyword>
<feature type="compositionally biased region" description="Polar residues" evidence="9">
    <location>
        <begin position="353"/>
        <end position="371"/>
    </location>
</feature>
<dbReference type="GO" id="GO:0016020">
    <property type="term" value="C:membrane"/>
    <property type="evidence" value="ECO:0007669"/>
    <property type="project" value="UniProtKB-SubCell"/>
</dbReference>
<keyword evidence="5 10" id="KW-1133">Transmembrane helix</keyword>
<dbReference type="SUPFAM" id="SSF81321">
    <property type="entry name" value="Family A G protein-coupled receptor-like"/>
    <property type="match status" value="1"/>
</dbReference>
<feature type="transmembrane region" description="Helical" evidence="10">
    <location>
        <begin position="733"/>
        <end position="751"/>
    </location>
</feature>
<dbReference type="PROSITE" id="PS50221">
    <property type="entry name" value="GAIN_B"/>
    <property type="match status" value="1"/>
</dbReference>
<evidence type="ECO:0000256" key="6">
    <source>
        <dbReference type="ARBA" id="ARBA00023136"/>
    </source>
</evidence>
<evidence type="ECO:0000256" key="7">
    <source>
        <dbReference type="ARBA" id="ARBA00023157"/>
    </source>
</evidence>
<dbReference type="PROSITE" id="PS50261">
    <property type="entry name" value="G_PROTEIN_RECEP_F2_4"/>
    <property type="match status" value="1"/>
</dbReference>
<evidence type="ECO:0000259" key="13">
    <source>
        <dbReference type="PROSITE" id="PS50261"/>
    </source>
</evidence>
<evidence type="ECO:0000256" key="2">
    <source>
        <dbReference type="ARBA" id="ARBA00007343"/>
    </source>
</evidence>
<dbReference type="InterPro" id="IPR057244">
    <property type="entry name" value="GAIN_B"/>
</dbReference>
<dbReference type="PANTHER" id="PTHR12011:SF471">
    <property type="entry name" value="G-PROTEIN COUPLED RECEPTORS FAMILY 2 PROFILE 2 DOMAIN-CONTAINING PROTEIN"/>
    <property type="match status" value="1"/>
</dbReference>
<dbReference type="Proteomes" id="UP001634394">
    <property type="component" value="Unassembled WGS sequence"/>
</dbReference>
<feature type="region of interest" description="Disordered" evidence="9">
    <location>
        <begin position="871"/>
        <end position="910"/>
    </location>
</feature>
<comment type="similarity">
    <text evidence="2">Belongs to the G-protein coupled receptor 2 family. Adhesion G-protein coupled receptor (ADGR) subfamily.</text>
</comment>
<feature type="transmembrane region" description="Helical" evidence="10">
    <location>
        <begin position="540"/>
        <end position="565"/>
    </location>
</feature>
<feature type="transmembrane region" description="Helical" evidence="10">
    <location>
        <begin position="645"/>
        <end position="667"/>
    </location>
</feature>
<evidence type="ECO:0000256" key="9">
    <source>
        <dbReference type="SAM" id="MobiDB-lite"/>
    </source>
</evidence>
<dbReference type="InterPro" id="IPR016187">
    <property type="entry name" value="CTDL_fold"/>
</dbReference>
<protein>
    <submittedName>
        <fullName evidence="14">Uncharacterized protein</fullName>
    </submittedName>
</protein>
<comment type="caution">
    <text evidence="14">The sequence shown here is derived from an EMBL/GenBank/DDBJ whole genome shotgun (WGS) entry which is preliminary data.</text>
</comment>
<feature type="transmembrane region" description="Helical" evidence="10">
    <location>
        <begin position="757"/>
        <end position="778"/>
    </location>
</feature>
<keyword evidence="8" id="KW-0325">Glycoprotein</keyword>
<dbReference type="SUPFAM" id="SSF56436">
    <property type="entry name" value="C-type lectin-like"/>
    <property type="match status" value="1"/>
</dbReference>
<dbReference type="PRINTS" id="PR00249">
    <property type="entry name" value="GPCRSECRETIN"/>
</dbReference>
<organism evidence="14 15">
    <name type="scientific">Sinanodonta woodiana</name>
    <name type="common">Chinese pond mussel</name>
    <name type="synonym">Anodonta woodiana</name>
    <dbReference type="NCBI Taxonomy" id="1069815"/>
    <lineage>
        <taxon>Eukaryota</taxon>
        <taxon>Metazoa</taxon>
        <taxon>Spiralia</taxon>
        <taxon>Lophotrochozoa</taxon>
        <taxon>Mollusca</taxon>
        <taxon>Bivalvia</taxon>
        <taxon>Autobranchia</taxon>
        <taxon>Heteroconchia</taxon>
        <taxon>Palaeoheterodonta</taxon>
        <taxon>Unionida</taxon>
        <taxon>Unionoidea</taxon>
        <taxon>Unionidae</taxon>
        <taxon>Unioninae</taxon>
        <taxon>Sinanodonta</taxon>
    </lineage>
</organism>
<accession>A0ABD3UGN0</accession>
<dbReference type="PROSITE" id="PS00650">
    <property type="entry name" value="G_PROTEIN_RECEP_F2_2"/>
    <property type="match status" value="1"/>
</dbReference>
<dbReference type="Gene3D" id="1.20.1070.10">
    <property type="entry name" value="Rhodopsin 7-helix transmembrane proteins"/>
    <property type="match status" value="1"/>
</dbReference>
<evidence type="ECO:0000256" key="1">
    <source>
        <dbReference type="ARBA" id="ARBA00004141"/>
    </source>
</evidence>
<dbReference type="Pfam" id="PF00002">
    <property type="entry name" value="7tm_2"/>
    <property type="match status" value="1"/>
</dbReference>
<feature type="domain" description="GAIN-B" evidence="12">
    <location>
        <begin position="355"/>
        <end position="531"/>
    </location>
</feature>
<name>A0ABD3UGN0_SINWO</name>
<gene>
    <name evidence="14" type="ORF">ACJMK2_018212</name>
</gene>
<dbReference type="FunFam" id="1.20.1070.10:FF:000058">
    <property type="entry name" value="Adhesion G protein-coupled receptor F5"/>
    <property type="match status" value="1"/>
</dbReference>
<evidence type="ECO:0000256" key="11">
    <source>
        <dbReference type="SAM" id="SignalP"/>
    </source>
</evidence>
<evidence type="ECO:0000256" key="10">
    <source>
        <dbReference type="SAM" id="Phobius"/>
    </source>
</evidence>
<proteinExistence type="inferred from homology"/>
<dbReference type="InterPro" id="IPR046338">
    <property type="entry name" value="GAIN_dom_sf"/>
</dbReference>
<evidence type="ECO:0000313" key="15">
    <source>
        <dbReference type="Proteomes" id="UP001634394"/>
    </source>
</evidence>
<keyword evidence="6 10" id="KW-0472">Membrane</keyword>
<dbReference type="SMART" id="SM00303">
    <property type="entry name" value="GPS"/>
    <property type="match status" value="1"/>
</dbReference>
<feature type="transmembrane region" description="Helical" evidence="10">
    <location>
        <begin position="613"/>
        <end position="633"/>
    </location>
</feature>
<dbReference type="InterPro" id="IPR000832">
    <property type="entry name" value="GPCR_2_secretin-like"/>
</dbReference>
<evidence type="ECO:0000259" key="12">
    <source>
        <dbReference type="PROSITE" id="PS50221"/>
    </source>
</evidence>
<dbReference type="EMBL" id="JBJQND010000016">
    <property type="protein sequence ID" value="KAL3847293.1"/>
    <property type="molecule type" value="Genomic_DNA"/>
</dbReference>
<dbReference type="InterPro" id="IPR017981">
    <property type="entry name" value="GPCR_2-like_7TM"/>
</dbReference>
<evidence type="ECO:0000313" key="14">
    <source>
        <dbReference type="EMBL" id="KAL3847293.1"/>
    </source>
</evidence>
<sequence>MALTAQKWILLEIMMLSFYLVGIEGRNDSGICMYPDLPTLQVGDKCFWLSGGGNMSDHQAECEIYMGTVFTYDTDEQLDNILRAFNMENASGVYIGVILNNKNGTYYYDTLSKPGTVPSMVSSLGNLIEIGTQNKRCIVLEKRQIYQEFCNISTTSSICERERTAPCPCNISMSTSIATTQATRATNLVPTKAPTTTESGIHSLYQTYQTPTHPQKSTSHLSTLTPSMRSTDLSASVVTTGVLGFNNLSTRAASGPLRFIERIINDNDSFAMILSHVLGQSINQSATIGTDNSITTGDVSSGDSSEYSTEEYGTPSSTVIVSTQSVLPSTTEDPQDVVKALLDQLGRLFPPFGNTTNSIHVPEQDTSSSGKDPSEIIYADSTNVTYVPIKVTEDTSYECIKLSVGIFSETKAIRVSTIVHRTLHETFVPKQIGNRSASIGSKVLSVSLQHVGDTGTRTANINVNDAIILILRTEIELDRTEHSRLCSYWNVANKSWATDGCRQVFKNQSHTTCSCDHLTNFAVLVLYTSENQISEKNRQVLVILSTVGCSISIACLGTTLVIYVYLRVLNNEKILIHANLALALLLAQLVFVTSDDANKSEVVCKVVASLLHFLFMASFTWMMVEGIALYLCCTKGIFNYKDMRIKYFLLGWGLPAVIVSVSVGAQFPNYGEGPEKSCWLSNHNGLIWAFLGPMLIIVLMNLFVLGVVIRVFLTLKTNSEKTQAARIRGSLRAMLTLLPLLGLTWLLSLLVPFSVVFHYIFVICSTMQGMLVFFLHCICNDEIQKKFSAKKKALWSSSGRSGSVTDIGYSVRRKTGRMPTRNDVHLSPKEKVHASCCLKRTLQTMEGKLLDETFENDFTVQPYMYEPMPANNEEEAESSDSESDEINSEQHGNDEVNKRLAAHIDTLPRI</sequence>
<feature type="chain" id="PRO_5044880820" evidence="11">
    <location>
        <begin position="26"/>
        <end position="910"/>
    </location>
</feature>
<dbReference type="Gene3D" id="2.60.220.50">
    <property type="match status" value="1"/>
</dbReference>